<comment type="subcellular location">
    <subcellularLocation>
        <location evidence="1">Cell outer membrane</location>
    </subcellularLocation>
</comment>
<sequence length="802" mass="90708">MKPFLLLLLSVFIASTSQAQLKGDVFDAQTKEALPQAAAMLTIKDGTPTFESTDEKGHFEFKGLDAGTYELKIVFMGYKDTTIKNIVIKDKAIILPPIYMASRASELKGVEVSTIAPTITMDGDKMVMNVANTASASGSTAFELLTKAPGVVADQNNVLQLNGKNVTVYIDGRPSRLSGDDLKNYLDGIPSTSIDKLEIMSSPSAKYDAQDGAVINIKTLKNQNLGTNGSFVAAGGAGLFPRGNTGINLNNRSKNMNIYGGYDFLYTKKRDRATSDRIFSNDYIIHDYNPITDEQKNHNVKLGVDYDLNKNSTIGFLVKTSIQDRNRLGKNNTETGFKGQPTDSTLLQTNTGDQDVRNPSANVYYKWSNPKKKKDLTINADYFNYDKKWDDLFNTQYYMGDNIEQPERNTNIRNKSASDINLYSMSADYEQVTKFATWQAGVKNTYTKSDNNMVWENWFNGKWENDISKTNHFIYKENVAAAYFGAKKTIKKWTLDAVLRMEHTYSEGNLLATETQPASKFKRDYAQLFPSLNASYTKDAKHIYTMAYRKSITRFGYQVVNPFIVYHNAYTYSQGNPNIQPMITHNIDLGFTYNYTWITKLGYVYSNSPLSMVYKQNEADKTLVMTYDNLGRYHVAYANIIYTKMLFNKWRTTNVLTGLYLDVTSVDQGGPFYSNSWTAIFNTQNTIALPKKFSLEINGTVQTPIIYGVTKIKGFATMDLGVKKTLSKKANLKLAVNDVFYTRRMNIDLNYQNINNTVRMRQDTRFVMLTFNYLFGNRNIKKAKDRKSSIETESSRTKSTGF</sequence>
<dbReference type="InterPro" id="IPR036942">
    <property type="entry name" value="Beta-barrel_TonB_sf"/>
</dbReference>
<organism evidence="6 7">
    <name type="scientific">Chitinophaga caeni</name>
    <dbReference type="NCBI Taxonomy" id="2029983"/>
    <lineage>
        <taxon>Bacteria</taxon>
        <taxon>Pseudomonadati</taxon>
        <taxon>Bacteroidota</taxon>
        <taxon>Chitinophagia</taxon>
        <taxon>Chitinophagales</taxon>
        <taxon>Chitinophagaceae</taxon>
        <taxon>Chitinophaga</taxon>
    </lineage>
</organism>
<gene>
    <name evidence="6" type="ORF">COR50_00405</name>
</gene>
<dbReference type="SUPFAM" id="SSF49464">
    <property type="entry name" value="Carboxypeptidase regulatory domain-like"/>
    <property type="match status" value="1"/>
</dbReference>
<proteinExistence type="predicted"/>
<feature type="signal peptide" evidence="4">
    <location>
        <begin position="1"/>
        <end position="19"/>
    </location>
</feature>
<dbReference type="OrthoDB" id="905812at2"/>
<evidence type="ECO:0000256" key="4">
    <source>
        <dbReference type="SAM" id="SignalP"/>
    </source>
</evidence>
<dbReference type="PANTHER" id="PTHR40980">
    <property type="entry name" value="PLUG DOMAIN-CONTAINING PROTEIN"/>
    <property type="match status" value="1"/>
</dbReference>
<dbReference type="Proteomes" id="UP000220133">
    <property type="component" value="Chromosome"/>
</dbReference>
<keyword evidence="7" id="KW-1185">Reference proteome</keyword>
<keyword evidence="4" id="KW-0732">Signal</keyword>
<keyword evidence="3" id="KW-0998">Cell outer membrane</keyword>
<feature type="chain" id="PRO_5012696915" description="Outer membrane protein beta-barrel domain-containing protein" evidence="4">
    <location>
        <begin position="20"/>
        <end position="802"/>
    </location>
</feature>
<dbReference type="Gene3D" id="2.60.40.1120">
    <property type="entry name" value="Carboxypeptidase-like, regulatory domain"/>
    <property type="match status" value="1"/>
</dbReference>
<dbReference type="PANTHER" id="PTHR40980:SF4">
    <property type="entry name" value="TONB-DEPENDENT RECEPTOR-LIKE BETA-BARREL DOMAIN-CONTAINING PROTEIN"/>
    <property type="match status" value="1"/>
</dbReference>
<dbReference type="Pfam" id="PF14905">
    <property type="entry name" value="OMP_b-brl_3"/>
    <property type="match status" value="1"/>
</dbReference>
<dbReference type="Gene3D" id="2.40.170.20">
    <property type="entry name" value="TonB-dependent receptor, beta-barrel domain"/>
    <property type="match status" value="1"/>
</dbReference>
<evidence type="ECO:0000256" key="3">
    <source>
        <dbReference type="ARBA" id="ARBA00023237"/>
    </source>
</evidence>
<feature type="domain" description="Outer membrane protein beta-barrel" evidence="5">
    <location>
        <begin position="371"/>
        <end position="773"/>
    </location>
</feature>
<dbReference type="KEGG" id="cbae:COR50_00405"/>
<name>A0A291QP84_9BACT</name>
<evidence type="ECO:0000313" key="7">
    <source>
        <dbReference type="Proteomes" id="UP000220133"/>
    </source>
</evidence>
<evidence type="ECO:0000256" key="1">
    <source>
        <dbReference type="ARBA" id="ARBA00004442"/>
    </source>
</evidence>
<dbReference type="GO" id="GO:0009279">
    <property type="term" value="C:cell outer membrane"/>
    <property type="evidence" value="ECO:0007669"/>
    <property type="project" value="UniProtKB-SubCell"/>
</dbReference>
<evidence type="ECO:0000256" key="2">
    <source>
        <dbReference type="ARBA" id="ARBA00023136"/>
    </source>
</evidence>
<dbReference type="AlphaFoldDB" id="A0A291QP84"/>
<dbReference type="InterPro" id="IPR008969">
    <property type="entry name" value="CarboxyPept-like_regulatory"/>
</dbReference>
<dbReference type="RefSeq" id="WP_098192131.1">
    <property type="nucleotide sequence ID" value="NZ_CP023777.1"/>
</dbReference>
<dbReference type="SUPFAM" id="SSF56935">
    <property type="entry name" value="Porins"/>
    <property type="match status" value="1"/>
</dbReference>
<dbReference type="InterPro" id="IPR041700">
    <property type="entry name" value="OMP_b-brl_3"/>
</dbReference>
<evidence type="ECO:0000259" key="5">
    <source>
        <dbReference type="Pfam" id="PF14905"/>
    </source>
</evidence>
<dbReference type="Pfam" id="PF13715">
    <property type="entry name" value="CarbopepD_reg_2"/>
    <property type="match status" value="1"/>
</dbReference>
<dbReference type="EMBL" id="CP023777">
    <property type="protein sequence ID" value="ATL45741.1"/>
    <property type="molecule type" value="Genomic_DNA"/>
</dbReference>
<evidence type="ECO:0000313" key="6">
    <source>
        <dbReference type="EMBL" id="ATL45741.1"/>
    </source>
</evidence>
<accession>A0A291QP84</accession>
<reference evidence="6 7" key="1">
    <citation type="submission" date="2017-10" db="EMBL/GenBank/DDBJ databases">
        <title>Paenichitinophaga pekingensis gen. nov., sp. nov., isolated from activated sludge.</title>
        <authorList>
            <person name="Jin D."/>
            <person name="Kong X."/>
            <person name="Deng Y."/>
            <person name="Bai Z."/>
        </authorList>
    </citation>
    <scope>NUCLEOTIDE SEQUENCE [LARGE SCALE GENOMIC DNA]</scope>
    <source>
        <strain evidence="6 7">13</strain>
    </source>
</reference>
<keyword evidence="2" id="KW-0472">Membrane</keyword>
<protein>
    <recommendedName>
        <fullName evidence="5">Outer membrane protein beta-barrel domain-containing protein</fullName>
    </recommendedName>
</protein>